<evidence type="ECO:0000313" key="3">
    <source>
        <dbReference type="EMBL" id="KAF3203865.1"/>
    </source>
</evidence>
<dbReference type="InterPro" id="IPR000719">
    <property type="entry name" value="Prot_kinase_dom"/>
</dbReference>
<evidence type="ECO:0000313" key="4">
    <source>
        <dbReference type="EMBL" id="KAF3227538.1"/>
    </source>
</evidence>
<dbReference type="GO" id="GO:0004672">
    <property type="term" value="F:protein kinase activity"/>
    <property type="evidence" value="ECO:0007669"/>
    <property type="project" value="InterPro"/>
</dbReference>
<dbReference type="Proteomes" id="UP000483672">
    <property type="component" value="Unassembled WGS sequence"/>
</dbReference>
<dbReference type="EMBL" id="WIPF01000019">
    <property type="protein sequence ID" value="KAF3227538.1"/>
    <property type="molecule type" value="Genomic_DNA"/>
</dbReference>
<protein>
    <recommendedName>
        <fullName evidence="2">Protein kinase domain-containing protein</fullName>
    </recommendedName>
</protein>
<gene>
    <name evidence="4" type="ORF">TWF191_003622</name>
    <name evidence="3" type="ORF">TWF679_010044</name>
</gene>
<sequence length="909" mass="102901">MANTAPGPCCFQELRKILEVGKEGPAVNIWPPQLWIDGPSNEFHTFFPVKNLRHWFENEDFHAIFKCGCVNCYEECGREIARGFMKPGLFDRSNQTTQIKHNVLDDDDLCRIFGLLIECKVPRYIVVFRDYLEQQPSRAKGKKFTREELEKITGGAEESVLQADNIKKFLKRQHCYFEEPIPWNLDGYECDPIPIKTKCALPIADDVSPVHNTQVGGAESHVLKFNLLPESLSGTTFKKSYATLIRDGIHVDLKQKHPFVIKLLLASPIPRNLKLQTYKKKQRFDGNCCIENIQKALGTLEHLLTGDFECPSGDITSLNLWRQLKKVSEGIAFIHKSLKTQHLDLKPDNILIFEEYGSSVKKIGKGSGPASPLSTSSTRSPLPGNFTGDAIFMISDFGYQVPGSDPSVVVPGAGKWGPPEGPHNLSVLPTNEANELYDHWSFGAILLEAAVYDRAREPDEESDAITVGDFRYQRANLDKGLTPATTLKFYGLGENGENVLRRTVSDQIANMERLEDSKLSESQNGYTRMPAKFYRDIAGDIRRLLSIPPEKRKSEKGIMSIDPYEYYREELRTNNASFSHLVSQSGLISPNSEHLRAQNNNSSVTTLDGPARNLDLNQRETLWDSKREFEFKIWRDQTEGQEVVRMLETPHRQDSSSTRALPEPYYVQDISLPGADSRGPWAVTCQDLGLRECSFADKDGEDFFHRLSGIRLLAGPFIDTCIEHFEILLGRKHIWSSSTRHIIEESPATLWFLTHSPYSATPLFRYNSYPNSSNASLRSSSTNLTSRTGRTQHTSRTDISRSKHKPTKFVTRNRAWLWIVPNHLEGSADKHPDGYLLDITGCVSQRRHGGKVRLHEESSPGKQARIMKYPYKLGVPLRIENLDKAQPCRDISFSFSSNESEFRSNLKSV</sequence>
<evidence type="ECO:0000256" key="1">
    <source>
        <dbReference type="SAM" id="MobiDB-lite"/>
    </source>
</evidence>
<dbReference type="SUPFAM" id="SSF56112">
    <property type="entry name" value="Protein kinase-like (PK-like)"/>
    <property type="match status" value="1"/>
</dbReference>
<evidence type="ECO:0000259" key="2">
    <source>
        <dbReference type="PROSITE" id="PS50011"/>
    </source>
</evidence>
<evidence type="ECO:0000313" key="5">
    <source>
        <dbReference type="Proteomes" id="UP000483672"/>
    </source>
</evidence>
<name>A0A7C8QYH6_ORBOL</name>
<feature type="domain" description="Protein kinase" evidence="2">
    <location>
        <begin position="146"/>
        <end position="567"/>
    </location>
</feature>
<dbReference type="GO" id="GO:0005524">
    <property type="term" value="F:ATP binding"/>
    <property type="evidence" value="ECO:0007669"/>
    <property type="project" value="InterPro"/>
</dbReference>
<dbReference type="OrthoDB" id="5986190at2759"/>
<dbReference type="InterPro" id="IPR011009">
    <property type="entry name" value="Kinase-like_dom_sf"/>
</dbReference>
<accession>A0A7C8QYH6</accession>
<organism evidence="4 5">
    <name type="scientific">Orbilia oligospora</name>
    <name type="common">Nematode-trapping fungus</name>
    <name type="synonym">Arthrobotrys oligospora</name>
    <dbReference type="NCBI Taxonomy" id="2813651"/>
    <lineage>
        <taxon>Eukaryota</taxon>
        <taxon>Fungi</taxon>
        <taxon>Dikarya</taxon>
        <taxon>Ascomycota</taxon>
        <taxon>Pezizomycotina</taxon>
        <taxon>Orbiliomycetes</taxon>
        <taxon>Orbiliales</taxon>
        <taxon>Orbiliaceae</taxon>
        <taxon>Orbilia</taxon>
    </lineage>
</organism>
<reference evidence="4 5" key="1">
    <citation type="submission" date="2019-06" db="EMBL/GenBank/DDBJ databases">
        <authorList>
            <person name="Palmer J.M."/>
        </authorList>
    </citation>
    <scope>NUCLEOTIDE SEQUENCE [LARGE SCALE GENOMIC DNA]</scope>
    <source>
        <strain evidence="4 5">TWF191</strain>
        <strain evidence="3">TWF679</strain>
    </source>
</reference>
<dbReference type="EMBL" id="WIWT01000075">
    <property type="protein sequence ID" value="KAF3203865.1"/>
    <property type="molecule type" value="Genomic_DNA"/>
</dbReference>
<proteinExistence type="predicted"/>
<feature type="compositionally biased region" description="Low complexity" evidence="1">
    <location>
        <begin position="772"/>
        <end position="788"/>
    </location>
</feature>
<feature type="region of interest" description="Disordered" evidence="1">
    <location>
        <begin position="772"/>
        <end position="804"/>
    </location>
</feature>
<comment type="caution">
    <text evidence="4">The sequence shown here is derived from an EMBL/GenBank/DDBJ whole genome shotgun (WGS) entry which is preliminary data.</text>
</comment>
<dbReference type="PROSITE" id="PS50011">
    <property type="entry name" value="PROTEIN_KINASE_DOM"/>
    <property type="match status" value="1"/>
</dbReference>
<dbReference type="AlphaFoldDB" id="A0A7C8QYH6"/>
<dbReference type="Gene3D" id="1.10.510.10">
    <property type="entry name" value="Transferase(Phosphotransferase) domain 1"/>
    <property type="match status" value="1"/>
</dbReference>
<dbReference type="Proteomes" id="UP000614610">
    <property type="component" value="Unassembled WGS sequence"/>
</dbReference>